<dbReference type="Gene3D" id="3.10.129.10">
    <property type="entry name" value="Hotdog Thioesterase"/>
    <property type="match status" value="1"/>
</dbReference>
<organism evidence="25 26">
    <name type="scientific">Granulicella pectinivorans</name>
    <dbReference type="NCBI Taxonomy" id="474950"/>
    <lineage>
        <taxon>Bacteria</taxon>
        <taxon>Pseudomonadati</taxon>
        <taxon>Acidobacteriota</taxon>
        <taxon>Terriglobia</taxon>
        <taxon>Terriglobales</taxon>
        <taxon>Acidobacteriaceae</taxon>
        <taxon>Granulicella</taxon>
    </lineage>
</organism>
<evidence type="ECO:0000256" key="21">
    <source>
        <dbReference type="ARBA" id="ARBA00047969"/>
    </source>
</evidence>
<dbReference type="Pfam" id="PF03061">
    <property type="entry name" value="4HBT"/>
    <property type="match status" value="1"/>
</dbReference>
<evidence type="ECO:0000256" key="14">
    <source>
        <dbReference type="ARBA" id="ARBA00037002"/>
    </source>
</evidence>
<comment type="catalytic activity">
    <reaction evidence="19">
        <text>octanoyl-CoA + H2O = octanoate + CoA + H(+)</text>
        <dbReference type="Rhea" id="RHEA:30143"/>
        <dbReference type="ChEBI" id="CHEBI:15377"/>
        <dbReference type="ChEBI" id="CHEBI:15378"/>
        <dbReference type="ChEBI" id="CHEBI:25646"/>
        <dbReference type="ChEBI" id="CHEBI:57287"/>
        <dbReference type="ChEBI" id="CHEBI:57386"/>
    </reaction>
    <physiologicalReaction direction="left-to-right" evidence="19">
        <dbReference type="Rhea" id="RHEA:30144"/>
    </physiologicalReaction>
</comment>
<comment type="catalytic activity">
    <reaction evidence="13">
        <text>(5Z,8Z,11Z,14Z)-eicosatetraenoyl-CoA + H2O = (5Z,8Z,11Z,14Z)-eicosatetraenoate + CoA + H(+)</text>
        <dbReference type="Rhea" id="RHEA:40151"/>
        <dbReference type="ChEBI" id="CHEBI:15377"/>
        <dbReference type="ChEBI" id="CHEBI:15378"/>
        <dbReference type="ChEBI" id="CHEBI:32395"/>
        <dbReference type="ChEBI" id="CHEBI:57287"/>
        <dbReference type="ChEBI" id="CHEBI:57368"/>
    </reaction>
    <physiologicalReaction direction="left-to-right" evidence="13">
        <dbReference type="Rhea" id="RHEA:40152"/>
    </physiologicalReaction>
</comment>
<comment type="catalytic activity">
    <reaction evidence="20">
        <text>hexadecanoyl-CoA + H2O = hexadecanoate + CoA + H(+)</text>
        <dbReference type="Rhea" id="RHEA:16645"/>
        <dbReference type="ChEBI" id="CHEBI:7896"/>
        <dbReference type="ChEBI" id="CHEBI:15377"/>
        <dbReference type="ChEBI" id="CHEBI:15378"/>
        <dbReference type="ChEBI" id="CHEBI:57287"/>
        <dbReference type="ChEBI" id="CHEBI:57379"/>
        <dbReference type="EC" id="3.1.2.2"/>
    </reaction>
    <physiologicalReaction direction="left-to-right" evidence="20">
        <dbReference type="Rhea" id="RHEA:16646"/>
    </physiologicalReaction>
</comment>
<evidence type="ECO:0000256" key="12">
    <source>
        <dbReference type="ARBA" id="ARBA00023273"/>
    </source>
</evidence>
<evidence type="ECO:0000256" key="23">
    <source>
        <dbReference type="ARBA" id="ARBA00048180"/>
    </source>
</evidence>
<comment type="catalytic activity">
    <reaction evidence="23">
        <text>tetradecanoyl-CoA + H2O = tetradecanoate + CoA + H(+)</text>
        <dbReference type="Rhea" id="RHEA:40119"/>
        <dbReference type="ChEBI" id="CHEBI:15377"/>
        <dbReference type="ChEBI" id="CHEBI:15378"/>
        <dbReference type="ChEBI" id="CHEBI:30807"/>
        <dbReference type="ChEBI" id="CHEBI:57287"/>
        <dbReference type="ChEBI" id="CHEBI:57385"/>
    </reaction>
    <physiologicalReaction direction="left-to-right" evidence="23">
        <dbReference type="Rhea" id="RHEA:40120"/>
    </physiologicalReaction>
</comment>
<feature type="domain" description="Thioesterase" evidence="24">
    <location>
        <begin position="61"/>
        <end position="134"/>
    </location>
</feature>
<keyword evidence="7" id="KW-0378">Hydrolase</keyword>
<evidence type="ECO:0000256" key="16">
    <source>
        <dbReference type="ARBA" id="ARBA00038848"/>
    </source>
</evidence>
<evidence type="ECO:0000256" key="4">
    <source>
        <dbReference type="ARBA" id="ARBA00022475"/>
    </source>
</evidence>
<dbReference type="GO" id="GO:0016020">
    <property type="term" value="C:membrane"/>
    <property type="evidence" value="ECO:0007669"/>
    <property type="project" value="UniProtKB-SubCell"/>
</dbReference>
<keyword evidence="9" id="KW-0809">Transit peptide</keyword>
<keyword evidence="8" id="KW-0276">Fatty acid metabolism</keyword>
<evidence type="ECO:0000313" key="26">
    <source>
        <dbReference type="Proteomes" id="UP000199024"/>
    </source>
</evidence>
<keyword evidence="11" id="KW-0472">Membrane</keyword>
<comment type="catalytic activity">
    <reaction evidence="14">
        <text>(9Z)-octadecenoyl-CoA + H2O = (9Z)-octadecenoate + CoA + H(+)</text>
        <dbReference type="Rhea" id="RHEA:40139"/>
        <dbReference type="ChEBI" id="CHEBI:15377"/>
        <dbReference type="ChEBI" id="CHEBI:15378"/>
        <dbReference type="ChEBI" id="CHEBI:30823"/>
        <dbReference type="ChEBI" id="CHEBI:57287"/>
        <dbReference type="ChEBI" id="CHEBI:57387"/>
    </reaction>
    <physiologicalReaction direction="left-to-right" evidence="14">
        <dbReference type="Rhea" id="RHEA:40140"/>
    </physiologicalReaction>
</comment>
<protein>
    <recommendedName>
        <fullName evidence="17">Acyl-coenzyme A thioesterase THEM4</fullName>
        <ecNumber evidence="16">3.1.2.2</ecNumber>
    </recommendedName>
    <alternativeName>
        <fullName evidence="18">Thioesterase superfamily member 4</fullName>
    </alternativeName>
</protein>
<comment type="similarity">
    <text evidence="15">Belongs to the THEM4/THEM5 thioesterase family.</text>
</comment>
<accession>A0A1I6MMY3</accession>
<dbReference type="CDD" id="cd03443">
    <property type="entry name" value="PaaI_thioesterase"/>
    <property type="match status" value="1"/>
</dbReference>
<keyword evidence="12" id="KW-0966">Cell projection</keyword>
<dbReference type="GO" id="GO:0006631">
    <property type="term" value="P:fatty acid metabolic process"/>
    <property type="evidence" value="ECO:0007669"/>
    <property type="project" value="UniProtKB-KW"/>
</dbReference>
<evidence type="ECO:0000256" key="1">
    <source>
        <dbReference type="ARBA" id="ARBA00004170"/>
    </source>
</evidence>
<evidence type="ECO:0000313" key="25">
    <source>
        <dbReference type="EMBL" id="SFS17042.1"/>
    </source>
</evidence>
<dbReference type="GO" id="GO:0005737">
    <property type="term" value="C:cytoplasm"/>
    <property type="evidence" value="ECO:0007669"/>
    <property type="project" value="UniProtKB-SubCell"/>
</dbReference>
<evidence type="ECO:0000256" key="13">
    <source>
        <dbReference type="ARBA" id="ARBA00035852"/>
    </source>
</evidence>
<evidence type="ECO:0000259" key="24">
    <source>
        <dbReference type="Pfam" id="PF03061"/>
    </source>
</evidence>
<dbReference type="InterPro" id="IPR029069">
    <property type="entry name" value="HotDog_dom_sf"/>
</dbReference>
<dbReference type="AlphaFoldDB" id="A0A1I6MMY3"/>
<evidence type="ECO:0000256" key="3">
    <source>
        <dbReference type="ARBA" id="ARBA00004632"/>
    </source>
</evidence>
<comment type="catalytic activity">
    <reaction evidence="22">
        <text>dodecanoyl-CoA + H2O = dodecanoate + CoA + H(+)</text>
        <dbReference type="Rhea" id="RHEA:30135"/>
        <dbReference type="ChEBI" id="CHEBI:15377"/>
        <dbReference type="ChEBI" id="CHEBI:15378"/>
        <dbReference type="ChEBI" id="CHEBI:18262"/>
        <dbReference type="ChEBI" id="CHEBI:57287"/>
        <dbReference type="ChEBI" id="CHEBI:57375"/>
    </reaction>
    <physiologicalReaction direction="left-to-right" evidence="22">
        <dbReference type="Rhea" id="RHEA:30136"/>
    </physiologicalReaction>
</comment>
<dbReference type="STRING" id="474950.SAMN05421771_3035"/>
<dbReference type="Proteomes" id="UP000199024">
    <property type="component" value="Unassembled WGS sequence"/>
</dbReference>
<sequence length="160" mass="17568">MPMNDNSAPTLDEQAGHCFACGPANPQGLHLHFDRSEHPETGHPTVTATVNLTRIYEGPPGYIHGGIIATLFDEAMSKLNRPLDTLAMTRHMEVDYLRPSPLYQDLTLTATHERREGRKLFHSAQLHNAEGTLLAQAEGLFIAINPAMIPSNITPEKAGH</sequence>
<evidence type="ECO:0000256" key="10">
    <source>
        <dbReference type="ARBA" id="ARBA00023098"/>
    </source>
</evidence>
<reference evidence="25 26" key="1">
    <citation type="submission" date="2016-10" db="EMBL/GenBank/DDBJ databases">
        <authorList>
            <person name="de Groot N.N."/>
        </authorList>
    </citation>
    <scope>NUCLEOTIDE SEQUENCE [LARGE SCALE GENOMIC DNA]</scope>
    <source>
        <strain evidence="25 26">DSM 21001</strain>
    </source>
</reference>
<gene>
    <name evidence="25" type="ORF">SAMN05421771_3035</name>
</gene>
<evidence type="ECO:0000256" key="9">
    <source>
        <dbReference type="ARBA" id="ARBA00022946"/>
    </source>
</evidence>
<keyword evidence="26" id="KW-1185">Reference proteome</keyword>
<dbReference type="EMBL" id="FOZL01000001">
    <property type="protein sequence ID" value="SFS17042.1"/>
    <property type="molecule type" value="Genomic_DNA"/>
</dbReference>
<comment type="catalytic activity">
    <reaction evidence="21">
        <text>decanoyl-CoA + H2O = decanoate + CoA + H(+)</text>
        <dbReference type="Rhea" id="RHEA:40059"/>
        <dbReference type="ChEBI" id="CHEBI:15377"/>
        <dbReference type="ChEBI" id="CHEBI:15378"/>
        <dbReference type="ChEBI" id="CHEBI:27689"/>
        <dbReference type="ChEBI" id="CHEBI:57287"/>
        <dbReference type="ChEBI" id="CHEBI:61430"/>
    </reaction>
    <physiologicalReaction direction="left-to-right" evidence="21">
        <dbReference type="Rhea" id="RHEA:40060"/>
    </physiologicalReaction>
</comment>
<keyword evidence="5" id="KW-0963">Cytoplasm</keyword>
<evidence type="ECO:0000256" key="2">
    <source>
        <dbReference type="ARBA" id="ARBA00004496"/>
    </source>
</evidence>
<keyword evidence="4" id="KW-1003">Cell membrane</keyword>
<dbReference type="OrthoDB" id="9792301at2"/>
<evidence type="ECO:0000256" key="18">
    <source>
        <dbReference type="ARBA" id="ARBA00043210"/>
    </source>
</evidence>
<dbReference type="RefSeq" id="WP_089840195.1">
    <property type="nucleotide sequence ID" value="NZ_FOZL01000001.1"/>
</dbReference>
<evidence type="ECO:0000256" key="15">
    <source>
        <dbReference type="ARBA" id="ARBA00038456"/>
    </source>
</evidence>
<proteinExistence type="inferred from homology"/>
<evidence type="ECO:0000256" key="17">
    <source>
        <dbReference type="ARBA" id="ARBA00040123"/>
    </source>
</evidence>
<evidence type="ECO:0000256" key="19">
    <source>
        <dbReference type="ARBA" id="ARBA00047588"/>
    </source>
</evidence>
<dbReference type="InterPro" id="IPR052365">
    <property type="entry name" value="THEM4/THEM5_acyl-CoA_thioest"/>
</dbReference>
<comment type="subcellular location">
    <subcellularLocation>
        <location evidence="3">Cell projection</location>
        <location evidence="3">Ruffle membrane</location>
    </subcellularLocation>
    <subcellularLocation>
        <location evidence="2">Cytoplasm</location>
    </subcellularLocation>
    <subcellularLocation>
        <location evidence="1">Membrane</location>
        <topology evidence="1">Peripheral membrane protein</topology>
    </subcellularLocation>
</comment>
<evidence type="ECO:0000256" key="22">
    <source>
        <dbReference type="ARBA" id="ARBA00048074"/>
    </source>
</evidence>
<dbReference type="GO" id="GO:0016790">
    <property type="term" value="F:thiolester hydrolase activity"/>
    <property type="evidence" value="ECO:0007669"/>
    <property type="project" value="UniProtKB-ARBA"/>
</dbReference>
<evidence type="ECO:0000256" key="11">
    <source>
        <dbReference type="ARBA" id="ARBA00023136"/>
    </source>
</evidence>
<keyword evidence="10" id="KW-0443">Lipid metabolism</keyword>
<evidence type="ECO:0000256" key="20">
    <source>
        <dbReference type="ARBA" id="ARBA00047734"/>
    </source>
</evidence>
<dbReference type="PANTHER" id="PTHR12418:SF19">
    <property type="entry name" value="ACYL-COENZYME A THIOESTERASE THEM4"/>
    <property type="match status" value="1"/>
</dbReference>
<dbReference type="EC" id="3.1.2.2" evidence="16"/>
<keyword evidence="6" id="KW-0053">Apoptosis</keyword>
<name>A0A1I6MMY3_9BACT</name>
<evidence type="ECO:0000256" key="6">
    <source>
        <dbReference type="ARBA" id="ARBA00022703"/>
    </source>
</evidence>
<dbReference type="SUPFAM" id="SSF54637">
    <property type="entry name" value="Thioesterase/thiol ester dehydrase-isomerase"/>
    <property type="match status" value="1"/>
</dbReference>
<dbReference type="InterPro" id="IPR006683">
    <property type="entry name" value="Thioestr_dom"/>
</dbReference>
<evidence type="ECO:0000256" key="7">
    <source>
        <dbReference type="ARBA" id="ARBA00022801"/>
    </source>
</evidence>
<evidence type="ECO:0000256" key="5">
    <source>
        <dbReference type="ARBA" id="ARBA00022490"/>
    </source>
</evidence>
<evidence type="ECO:0000256" key="8">
    <source>
        <dbReference type="ARBA" id="ARBA00022832"/>
    </source>
</evidence>
<dbReference type="PANTHER" id="PTHR12418">
    <property type="entry name" value="ACYL-COENZYME A THIOESTERASE THEM4"/>
    <property type="match status" value="1"/>
</dbReference>